<keyword evidence="2" id="KW-1185">Reference proteome</keyword>
<evidence type="ECO:0008006" key="3">
    <source>
        <dbReference type="Google" id="ProtNLM"/>
    </source>
</evidence>
<name>A0ABZ3IVF3_9FIRM</name>
<gene>
    <name evidence="1" type="ORF">SPSIL_057940</name>
</gene>
<reference evidence="1" key="1">
    <citation type="submission" date="2024-05" db="EMBL/GenBank/DDBJ databases">
        <title>Isolation and characterization of Sporomusa carbonis sp. nov., a carboxydotrophic hydrogenogen in the genus of Sporomusa isolated from a charcoal burning pile.</title>
        <authorList>
            <person name="Boeer T."/>
            <person name="Rosenbaum F."/>
            <person name="Eysell L."/>
            <person name="Mueller V."/>
            <person name="Daniel R."/>
            <person name="Poehlein A."/>
        </authorList>
    </citation>
    <scope>NUCLEOTIDE SEQUENCE [LARGE SCALE GENOMIC DNA]</scope>
    <source>
        <strain evidence="1">DSM 10669</strain>
    </source>
</reference>
<dbReference type="EMBL" id="CP155573">
    <property type="protein sequence ID" value="XFO69560.1"/>
    <property type="molecule type" value="Genomic_DNA"/>
</dbReference>
<evidence type="ECO:0000313" key="2">
    <source>
        <dbReference type="Proteomes" id="UP000216752"/>
    </source>
</evidence>
<evidence type="ECO:0000313" key="1">
    <source>
        <dbReference type="EMBL" id="XFO69560.1"/>
    </source>
</evidence>
<accession>A0ABZ3IVF3</accession>
<proteinExistence type="predicted"/>
<dbReference type="RefSeq" id="WP_094607198.1">
    <property type="nucleotide sequence ID" value="NZ_CP155573.1"/>
</dbReference>
<organism evidence="1 2">
    <name type="scientific">Sporomusa silvacetica DSM 10669</name>
    <dbReference type="NCBI Taxonomy" id="1123289"/>
    <lineage>
        <taxon>Bacteria</taxon>
        <taxon>Bacillati</taxon>
        <taxon>Bacillota</taxon>
        <taxon>Negativicutes</taxon>
        <taxon>Selenomonadales</taxon>
        <taxon>Sporomusaceae</taxon>
        <taxon>Sporomusa</taxon>
    </lineage>
</organism>
<protein>
    <recommendedName>
        <fullName evidence="3">Zinc-ribbon domain-containing protein</fullName>
    </recommendedName>
</protein>
<dbReference type="Proteomes" id="UP000216752">
    <property type="component" value="Chromosome"/>
</dbReference>
<sequence length="144" mass="16551">MAKICKQCSTELEASAKLCPKCGTNQEQIGQVVLSNHTDMVPTVEVLRESSFVGCLLSYRVFVDNKEIGRLKNGEKKRFQLKPGLHEMYIKVNWSWFSSPKESFLLKDFVKFSCKPKVGFFGSVIKIPYYSLFKRHKFVSLKES</sequence>